<organism evidence="2 3">
    <name type="scientific">Shimia abyssi</name>
    <dbReference type="NCBI Taxonomy" id="1662395"/>
    <lineage>
        <taxon>Bacteria</taxon>
        <taxon>Pseudomonadati</taxon>
        <taxon>Pseudomonadota</taxon>
        <taxon>Alphaproteobacteria</taxon>
        <taxon>Rhodobacterales</taxon>
        <taxon>Roseobacteraceae</taxon>
    </lineage>
</organism>
<sequence>MGYERVMPHPFKIMHIAAHRILQESAIGQRAGLVLSGGIGLTSAELRNMRFVPKFVFLNCCHLGCLEENASPIAANLSQTLIGKGARAVIAAGWVVDDGLRCCLPRSSTTAC</sequence>
<dbReference type="Pfam" id="PF12770">
    <property type="entry name" value="CHAT"/>
    <property type="match status" value="1"/>
</dbReference>
<reference evidence="2 3" key="1">
    <citation type="submission" date="2018-03" db="EMBL/GenBank/DDBJ databases">
        <title>Genomic Encyclopedia of Archaeal and Bacterial Type Strains, Phase II (KMG-II): from individual species to whole genera.</title>
        <authorList>
            <person name="Goeker M."/>
        </authorList>
    </citation>
    <scope>NUCLEOTIDE SEQUENCE [LARGE SCALE GENOMIC DNA]</scope>
    <source>
        <strain evidence="2 3">DSM 100673</strain>
    </source>
</reference>
<feature type="domain" description="CHAT" evidence="1">
    <location>
        <begin position="9"/>
        <end position="99"/>
    </location>
</feature>
<dbReference type="OrthoDB" id="869379at2"/>
<evidence type="ECO:0000259" key="1">
    <source>
        <dbReference type="Pfam" id="PF12770"/>
    </source>
</evidence>
<comment type="caution">
    <text evidence="2">The sequence shown here is derived from an EMBL/GenBank/DDBJ whole genome shotgun (WGS) entry which is preliminary data.</text>
</comment>
<evidence type="ECO:0000313" key="3">
    <source>
        <dbReference type="Proteomes" id="UP000240418"/>
    </source>
</evidence>
<dbReference type="EMBL" id="PYGJ01000002">
    <property type="protein sequence ID" value="PSL21363.1"/>
    <property type="molecule type" value="Genomic_DNA"/>
</dbReference>
<dbReference type="AlphaFoldDB" id="A0A2P8FI15"/>
<gene>
    <name evidence="2" type="ORF">CLV88_102483</name>
</gene>
<dbReference type="RefSeq" id="WP_106607544.1">
    <property type="nucleotide sequence ID" value="NZ_PYGJ01000002.1"/>
</dbReference>
<accession>A0A2P8FI15</accession>
<keyword evidence="3" id="KW-1185">Reference proteome</keyword>
<dbReference type="InterPro" id="IPR024983">
    <property type="entry name" value="CHAT_dom"/>
</dbReference>
<evidence type="ECO:0000313" key="2">
    <source>
        <dbReference type="EMBL" id="PSL21363.1"/>
    </source>
</evidence>
<name>A0A2P8FI15_9RHOB</name>
<protein>
    <submittedName>
        <fullName evidence="2">CHAT domain-containing protein</fullName>
    </submittedName>
</protein>
<proteinExistence type="predicted"/>
<dbReference type="Proteomes" id="UP000240418">
    <property type="component" value="Unassembled WGS sequence"/>
</dbReference>